<dbReference type="PANTHER" id="PTHR43308:SF5">
    <property type="entry name" value="S-LAYER PROTEIN _ PEPTIDOGLYCAN ENDO-BETA-N-ACETYLGLUCOSAMINIDASE"/>
    <property type="match status" value="1"/>
</dbReference>
<dbReference type="SMART" id="SM00481">
    <property type="entry name" value="POLIIIAc"/>
    <property type="match status" value="1"/>
</dbReference>
<dbReference type="InterPro" id="IPR051465">
    <property type="entry name" value="Cell_Envelope_Struct_Comp"/>
</dbReference>
<dbReference type="PANTHER" id="PTHR43308">
    <property type="entry name" value="OUTER MEMBRANE PROTEIN ALPHA-RELATED"/>
    <property type="match status" value="1"/>
</dbReference>
<dbReference type="Gene3D" id="2.60.40.10">
    <property type="entry name" value="Immunoglobulins"/>
    <property type="match status" value="2"/>
</dbReference>
<dbReference type="PROSITE" id="PS51272">
    <property type="entry name" value="SLH"/>
    <property type="match status" value="3"/>
</dbReference>
<dbReference type="InterPro" id="IPR003141">
    <property type="entry name" value="Pol/His_phosphatase_N"/>
</dbReference>
<dbReference type="Pfam" id="PF07705">
    <property type="entry name" value="CARDB"/>
    <property type="match status" value="1"/>
</dbReference>
<sequence length="2215" mass="241832">MGGKKWRSISFLLVFTLVLSSFFTFFDGHIVHAEAPQVFTETFDNLGVSGTNYVNGSFKGDNGITWHYTHVTGEQSYPIDGAGMLLRRSGDGSKIISDPIPGGIGNFSVDMRKAFTSTGDRQIEVFINNISIGQSIAFGSGSGADDTIHTFEVKDINITGNVVIEIRHITGGSSNRQLTIDNITWTSYSGTGGEVPPQAISISHTPVESTVAGSDIEINFTTKNEQGTVTAAVYYRPAGGSNYTIINPTGNFLAVIPGSEVTEDMEYYIIAQDDNNTARSPKAGTHEIKVETKVSDIIATPAAGAVEAGTKVELTTSTDGATIYYTTGDDEPNTVYTEKIEILEATTIKAKAVKAGLDDSITSTFSYTMKEDEVLSILEVKKLSENTSAIVSGVVTALSGNREAYIQDDVAGLQINISNINTKVKAGDFITVKGKVDEYNGEIQFVPDSLDDITIESSDNKLPEPLQVTIQDVDHTRGRVNVTTALANYLGNDRTTTVRGVITDKLPNKEFAIQIADTADPTKTIDVALPGGFRKDFSITLENNPAAEGRIVIVTGQEKDYFSKPAIRQVDKYDPNTGINTKGKYHVSFDVEGMLVTTEPFEVVGKDSNGFTAKSGDFETYIYTGRAANFNLVEIEVGDWYSATGVVAYFNRPQLKLENGADLKFEVPPGQQDPREPLVLDIKPGNFVSTFERSPLISARLERTEADIDYGNIRLLVNGLRVDHTLDQDNNRIYYQAENLPYGEHDVAIYVPDVEDRLKEFKWFFRVEKENPSYNFYYGIPHAHTAYSDGAGTPTQAFDYAKNNKLDWLFMSDHSNWLDGVSDGNFEFNASANEYIEVDGSQWYKTRKEAEAINAKYNGEFLAVRGFEMTSSIWGHTNTINSDTYVEAKKQMVPLREYYDWVVDVSTRSDANVFNMFNHPNWPDDSFNNLAYVPNLDRYFNGIEVANGAPPYSYSRAESHYWKSLDNGWRVGAMNGQDNHATNWGDPDNLTVVIAEKLDTNNIIDAMNARRMYSTETRTLELTVKGNGHWMGSVIDVSAGDDVNIEILAEDSKVSIDKLQLITNGGHILEEKVFDGGTNKAEWNLTVEASGGAQWFVIKVIHSNGAWGHASPIFTVAGENDVKLTGINVNPDPTLPGFETKIEATVTNMGVRGVEGIEVKFYEGSIHESNLIGTVELEDSLNAGSSKTLSATWLPQTHGEVRVYAVLTYIEGVTTVTEISKAVKVVKPIGKKILFDGAHNNADVPGTVVQIIEMLRLYGYEATINTQRYTPQLLDDVDVLIINIPLTKAASFTAAEEDAIADWVNAGGSIMLAGKSNHGQDSTLFNGLMEKMGSGIRFNDDNIYELEGSGKYSGYVWSIIMSNLPPTKSGLNANMDSIRIFSGASLINANGGPLVNNPASELEILLFANDTSYTANPGSKAHRYNLEGGLDGDTIPVIAKEKVGNGRIVAAGRHFYSDFEIGNDNSNTALTLQTIDWLANYDRIRTIKDVRDNANSGDIVTVRGIVTAPTDHFFDVIYIQDETSGLAVYGSQTKNNLPLGTEIIATGRVTYFEGELELAFETYDYEVMFVGPVGEIETTALSTNKAMSQDYAGMLITTEGVITDYNPIDGNFTINDGSGHALVQIDGYLGLGMERFTIGDRVSVTGISSYGSKGPRIRVRYYSDLSFADASTFTLTSVSKVAVNTQFNITINNAKDKDNNLLQGPTTVTTEVGSEKIVDTYDFINGKVSIPWTFDTTGEKLLKVTVDGVTESKTLIVTVLAAKVITFTEDQYDENGKATVDLGDITEDTIVIVTYAKGEGENRVEVPISITVPSGSSSLSISNVEKTNKNLVLQLEVGGLNGRKVTLKLPIPEDVSTERAGGFHKNGDMWEFRSVIGVDADAREVEFETDLSAIAVAELVDVPTLNTAAINQNKVTLSWNLVNGATFELIRKAGASETVIQVENNQYIDTVSYNSTYEYQVRAVKDGYHSDLSNNVLATTGTAPSSGSSERERDENSGSTPSTGGSGSTPSTGSTKQPPVSSTEEVIETEVIDEEPAREIKVNLTDIAGHWAEDYIKELVALGAIGGYSDGTFRPENNITRAEFVKIIVEAFKLEAKVGKVFEDTKDHWAKDYIATAQAHGIINGYNDTTFGPNDFITREQMVLIVIRAAKLDIVSGENKFTDSEAISSWAKDVIYTANINGIVGGYPDNSFKPQGNTKRAEAAKVIIEALRKMK</sequence>
<feature type="region of interest" description="Disordered" evidence="2">
    <location>
        <begin position="1975"/>
        <end position="2034"/>
    </location>
</feature>
<dbReference type="OrthoDB" id="9801679at2"/>
<evidence type="ECO:0000313" key="4">
    <source>
        <dbReference type="EMBL" id="SCX75967.1"/>
    </source>
</evidence>
<dbReference type="Gene3D" id="3.20.20.140">
    <property type="entry name" value="Metal-dependent hydrolases"/>
    <property type="match status" value="1"/>
</dbReference>
<evidence type="ECO:0000256" key="2">
    <source>
        <dbReference type="SAM" id="MobiDB-lite"/>
    </source>
</evidence>
<keyword evidence="5" id="KW-1185">Reference proteome</keyword>
<dbReference type="InterPro" id="IPR011635">
    <property type="entry name" value="CARDB"/>
</dbReference>
<dbReference type="STRING" id="1120976.SAMN03080606_00075"/>
<keyword evidence="1" id="KW-0677">Repeat</keyword>
<dbReference type="NCBIfam" id="NF038032">
    <property type="entry name" value="CehA_McbA_metalo"/>
    <property type="match status" value="1"/>
</dbReference>
<dbReference type="SUPFAM" id="SSF89550">
    <property type="entry name" value="PHP domain-like"/>
    <property type="match status" value="1"/>
</dbReference>
<gene>
    <name evidence="4" type="ORF">SAMN03080606_00075</name>
</gene>
<dbReference type="EMBL" id="FMUS01000001">
    <property type="protein sequence ID" value="SCX75967.1"/>
    <property type="molecule type" value="Genomic_DNA"/>
</dbReference>
<feature type="compositionally biased region" description="Low complexity" evidence="2">
    <location>
        <begin position="1978"/>
        <end position="1988"/>
    </location>
</feature>
<feature type="compositionally biased region" description="Acidic residues" evidence="2">
    <location>
        <begin position="2025"/>
        <end position="2034"/>
    </location>
</feature>
<dbReference type="Proteomes" id="UP000198636">
    <property type="component" value="Unassembled WGS sequence"/>
</dbReference>
<name>A0A1G5ADM7_9FIRM</name>
<dbReference type="InterPro" id="IPR016195">
    <property type="entry name" value="Pol/histidinol_Pase-like"/>
</dbReference>
<protein>
    <submittedName>
        <fullName evidence="4">CARDB protein</fullName>
    </submittedName>
</protein>
<evidence type="ECO:0000256" key="1">
    <source>
        <dbReference type="ARBA" id="ARBA00022737"/>
    </source>
</evidence>
<feature type="domain" description="SLH" evidence="3">
    <location>
        <begin position="2039"/>
        <end position="2102"/>
    </location>
</feature>
<dbReference type="SUPFAM" id="SSF52317">
    <property type="entry name" value="Class I glutamine amidotransferase-like"/>
    <property type="match status" value="1"/>
</dbReference>
<dbReference type="Pfam" id="PF00395">
    <property type="entry name" value="SLH"/>
    <property type="match status" value="3"/>
</dbReference>
<reference evidence="4 5" key="1">
    <citation type="submission" date="2016-10" db="EMBL/GenBank/DDBJ databases">
        <authorList>
            <person name="de Groot N.N."/>
        </authorList>
    </citation>
    <scope>NUCLEOTIDE SEQUENCE [LARGE SCALE GENOMIC DNA]</scope>
    <source>
        <strain evidence="4 5">DSM 18978</strain>
    </source>
</reference>
<dbReference type="RefSeq" id="WP_091538650.1">
    <property type="nucleotide sequence ID" value="NZ_FMUS01000001.1"/>
</dbReference>
<dbReference type="Pfam" id="PF13290">
    <property type="entry name" value="CHB_HEX_C_1"/>
    <property type="match status" value="1"/>
</dbReference>
<proteinExistence type="predicted"/>
<feature type="domain" description="SLH" evidence="3">
    <location>
        <begin position="2158"/>
        <end position="2215"/>
    </location>
</feature>
<evidence type="ECO:0000313" key="5">
    <source>
        <dbReference type="Proteomes" id="UP000198636"/>
    </source>
</evidence>
<evidence type="ECO:0000259" key="3">
    <source>
        <dbReference type="PROSITE" id="PS51272"/>
    </source>
</evidence>
<feature type="compositionally biased region" description="Low complexity" evidence="2">
    <location>
        <begin position="1997"/>
        <end position="2015"/>
    </location>
</feature>
<dbReference type="InterPro" id="IPR059177">
    <property type="entry name" value="GH29D-like_dom"/>
</dbReference>
<dbReference type="InterPro" id="IPR045939">
    <property type="entry name" value="YhcR_N"/>
</dbReference>
<dbReference type="InterPro" id="IPR001119">
    <property type="entry name" value="SLH_dom"/>
</dbReference>
<organism evidence="4 5">
    <name type="scientific">Alkaliphilus peptidifermentans DSM 18978</name>
    <dbReference type="NCBI Taxonomy" id="1120976"/>
    <lineage>
        <taxon>Bacteria</taxon>
        <taxon>Bacillati</taxon>
        <taxon>Bacillota</taxon>
        <taxon>Clostridia</taxon>
        <taxon>Peptostreptococcales</taxon>
        <taxon>Natronincolaceae</taxon>
        <taxon>Alkaliphilus</taxon>
    </lineage>
</organism>
<dbReference type="InterPro" id="IPR013783">
    <property type="entry name" value="Ig-like_fold"/>
</dbReference>
<dbReference type="InterPro" id="IPR029062">
    <property type="entry name" value="Class_I_gatase-like"/>
</dbReference>
<dbReference type="Pfam" id="PF19886">
    <property type="entry name" value="DUF6359"/>
    <property type="match status" value="1"/>
</dbReference>
<accession>A0A1G5ADM7</accession>
<feature type="domain" description="SLH" evidence="3">
    <location>
        <begin position="2104"/>
        <end position="2157"/>
    </location>
</feature>